<keyword evidence="4" id="KW-0694">RNA-binding</keyword>
<comment type="catalytic activity">
    <reaction evidence="2">
        <text>glycyl-tRNA(Ala) + H2O = tRNA(Ala) + glycine + H(+)</text>
        <dbReference type="Rhea" id="RHEA:53744"/>
        <dbReference type="Rhea" id="RHEA-COMP:9657"/>
        <dbReference type="Rhea" id="RHEA-COMP:13640"/>
        <dbReference type="ChEBI" id="CHEBI:15377"/>
        <dbReference type="ChEBI" id="CHEBI:15378"/>
        <dbReference type="ChEBI" id="CHEBI:57305"/>
        <dbReference type="ChEBI" id="CHEBI:78442"/>
        <dbReference type="ChEBI" id="CHEBI:78522"/>
        <dbReference type="EC" id="3.1.1.96"/>
    </reaction>
</comment>
<dbReference type="Proteomes" id="UP001318040">
    <property type="component" value="Chromosome 31"/>
</dbReference>
<comment type="subcellular location">
    <subcellularLocation>
        <location evidence="4">Cytoplasm</location>
    </subcellularLocation>
</comment>
<dbReference type="NCBIfam" id="TIGR00256">
    <property type="entry name" value="D-aminoacyl-tRNA deacylase"/>
    <property type="match status" value="1"/>
</dbReference>
<dbReference type="GO" id="GO:0051500">
    <property type="term" value="F:D-tyrosyl-tRNA(Tyr) deacylase activity"/>
    <property type="evidence" value="ECO:0007669"/>
    <property type="project" value="TreeGrafter"/>
</dbReference>
<evidence type="ECO:0000313" key="6">
    <source>
        <dbReference type="Proteomes" id="UP001318040"/>
    </source>
</evidence>
<feature type="compositionally biased region" description="Polar residues" evidence="5">
    <location>
        <begin position="178"/>
        <end position="187"/>
    </location>
</feature>
<comment type="catalytic activity">
    <reaction evidence="3">
        <text>a D-aminoacyl-tRNA + H2O = a tRNA + a D-alpha-amino acid + H(+)</text>
        <dbReference type="Rhea" id="RHEA:13953"/>
        <dbReference type="Rhea" id="RHEA-COMP:10123"/>
        <dbReference type="Rhea" id="RHEA-COMP:10124"/>
        <dbReference type="ChEBI" id="CHEBI:15377"/>
        <dbReference type="ChEBI" id="CHEBI:15378"/>
        <dbReference type="ChEBI" id="CHEBI:59871"/>
        <dbReference type="ChEBI" id="CHEBI:78442"/>
        <dbReference type="ChEBI" id="CHEBI:79333"/>
        <dbReference type="EC" id="3.1.1.96"/>
    </reaction>
</comment>
<dbReference type="CDD" id="cd00563">
    <property type="entry name" value="Dtyr_deacylase"/>
    <property type="match status" value="1"/>
</dbReference>
<evidence type="ECO:0000256" key="2">
    <source>
        <dbReference type="ARBA" id="ARBA00047676"/>
    </source>
</evidence>
<evidence type="ECO:0000313" key="7">
    <source>
        <dbReference type="RefSeq" id="XP_032820070.1"/>
    </source>
</evidence>
<name>A0AAJ7X3L9_PETMA</name>
<proteinExistence type="inferred from homology"/>
<keyword evidence="4" id="KW-0378">Hydrolase</keyword>
<dbReference type="InterPro" id="IPR023509">
    <property type="entry name" value="DTD-like_sf"/>
</dbReference>
<dbReference type="Gene3D" id="3.50.80.10">
    <property type="entry name" value="D-tyrosyl-tRNA(Tyr) deacylase"/>
    <property type="match status" value="1"/>
</dbReference>
<dbReference type="KEGG" id="pmrn:116947898"/>
<gene>
    <name evidence="7 8" type="primary">DTD1</name>
</gene>
<evidence type="ECO:0000256" key="3">
    <source>
        <dbReference type="ARBA" id="ARBA00048018"/>
    </source>
</evidence>
<dbReference type="InterPro" id="IPR003732">
    <property type="entry name" value="Daa-tRNA_deacyls_DTD"/>
</dbReference>
<dbReference type="AlphaFoldDB" id="A0AAJ7X3L9"/>
<dbReference type="GO" id="GO:0005737">
    <property type="term" value="C:cytoplasm"/>
    <property type="evidence" value="ECO:0007669"/>
    <property type="project" value="UniProtKB-SubCell"/>
</dbReference>
<dbReference type="CTD" id="92675"/>
<dbReference type="GeneID" id="116947898"/>
<dbReference type="PANTHER" id="PTHR10472">
    <property type="entry name" value="D-TYROSYL-TRNA TYR DEACYLASE"/>
    <property type="match status" value="1"/>
</dbReference>
<protein>
    <recommendedName>
        <fullName evidence="4">D-aminoacyl-tRNA deacylase</fullName>
        <ecNumber evidence="4">3.1.1.96</ecNumber>
    </recommendedName>
</protein>
<feature type="region of interest" description="Disordered" evidence="5">
    <location>
        <begin position="152"/>
        <end position="200"/>
    </location>
</feature>
<dbReference type="RefSeq" id="XP_032820070.1">
    <property type="nucleotide sequence ID" value="XM_032964179.1"/>
</dbReference>
<sequence length="200" mass="21813">MKAVVQRVAAASVSVAGEQVSSIGRGLCVLLGISRDDTEREIDFMVRKILGLRVFEGAEGRPWSSSVAEARGEVLCVSQFTLQAVLKGNKPDFHLAMAGERAEPFYRLFLERLRSAYRPELVKDGKFGALMSVHIENDGPVTIQIESPLPCADPKQIAKQEKQQQRQQQTKPKVKSAAASSEQQDNPSGAEEGSTARSSD</sequence>
<keyword evidence="6" id="KW-1185">Reference proteome</keyword>
<dbReference type="RefSeq" id="XP_032820071.1">
    <property type="nucleotide sequence ID" value="XM_032964180.1"/>
</dbReference>
<dbReference type="PANTHER" id="PTHR10472:SF5">
    <property type="entry name" value="D-AMINOACYL-TRNA DEACYLASE 1"/>
    <property type="match status" value="1"/>
</dbReference>
<dbReference type="SUPFAM" id="SSF69500">
    <property type="entry name" value="DTD-like"/>
    <property type="match status" value="1"/>
</dbReference>
<evidence type="ECO:0000256" key="1">
    <source>
        <dbReference type="ARBA" id="ARBA00009673"/>
    </source>
</evidence>
<comment type="similarity">
    <text evidence="1 4">Belongs to the DTD family.</text>
</comment>
<accession>A0AAJ7X3L9</accession>
<evidence type="ECO:0000313" key="8">
    <source>
        <dbReference type="RefSeq" id="XP_032820071.1"/>
    </source>
</evidence>
<dbReference type="GO" id="GO:0000049">
    <property type="term" value="F:tRNA binding"/>
    <property type="evidence" value="ECO:0007669"/>
    <property type="project" value="UniProtKB-KW"/>
</dbReference>
<organism evidence="6 8">
    <name type="scientific">Petromyzon marinus</name>
    <name type="common">Sea lamprey</name>
    <dbReference type="NCBI Taxonomy" id="7757"/>
    <lineage>
        <taxon>Eukaryota</taxon>
        <taxon>Metazoa</taxon>
        <taxon>Chordata</taxon>
        <taxon>Craniata</taxon>
        <taxon>Vertebrata</taxon>
        <taxon>Cyclostomata</taxon>
        <taxon>Hyperoartia</taxon>
        <taxon>Petromyzontiformes</taxon>
        <taxon>Petromyzontidae</taxon>
        <taxon>Petromyzon</taxon>
    </lineage>
</organism>
<evidence type="ECO:0000256" key="5">
    <source>
        <dbReference type="SAM" id="MobiDB-lite"/>
    </source>
</evidence>
<dbReference type="FunFam" id="3.50.80.10:FF:000001">
    <property type="entry name" value="D-aminoacyl-tRNA deacylase"/>
    <property type="match status" value="1"/>
</dbReference>
<dbReference type="Pfam" id="PF02580">
    <property type="entry name" value="Tyr_Deacylase"/>
    <property type="match status" value="1"/>
</dbReference>
<reference evidence="7 8" key="1">
    <citation type="submission" date="2025-04" db="UniProtKB">
        <authorList>
            <consortium name="RefSeq"/>
        </authorList>
    </citation>
    <scope>IDENTIFICATION</scope>
    <source>
        <tissue evidence="7 8">Sperm</tissue>
    </source>
</reference>
<evidence type="ECO:0000256" key="4">
    <source>
        <dbReference type="RuleBase" id="RU003470"/>
    </source>
</evidence>
<keyword evidence="4" id="KW-0963">Cytoplasm</keyword>
<keyword evidence="4" id="KW-0820">tRNA-binding</keyword>
<dbReference type="EC" id="3.1.1.96" evidence="4"/>
<dbReference type="HAMAP" id="MF_00518">
    <property type="entry name" value="Deacylase_Dtd"/>
    <property type="match status" value="1"/>
</dbReference>